<feature type="transmembrane region" description="Helical" evidence="1">
    <location>
        <begin position="51"/>
        <end position="73"/>
    </location>
</feature>
<reference evidence="2 3" key="1">
    <citation type="submission" date="2014-04" db="EMBL/GenBank/DDBJ databases">
        <title>A comprehensive comparison of genomes of Erythrobacter spp. Strains.</title>
        <authorList>
            <person name="Zheng Q."/>
        </authorList>
    </citation>
    <scope>NUCLEOTIDE SEQUENCE [LARGE SCALE GENOMIC DNA]</scope>
    <source>
        <strain evidence="2 3">DSM 8509</strain>
    </source>
</reference>
<accession>A0A074MVN7</accession>
<feature type="transmembrane region" description="Helical" evidence="1">
    <location>
        <begin position="12"/>
        <end position="31"/>
    </location>
</feature>
<keyword evidence="1" id="KW-0472">Membrane</keyword>
<dbReference type="AlphaFoldDB" id="A0A074MVN7"/>
<comment type="caution">
    <text evidence="2">The sequence shown here is derived from an EMBL/GenBank/DDBJ whole genome shotgun (WGS) entry which is preliminary data.</text>
</comment>
<sequence length="236" mass="24439">MRSELLCIVRDPALAAVLVMATLPLAVIHFFGAEVDQTVMLHAGIEDASRLVGGFLVALPALLVGWIFAMRFLEERDEGLEQVFATSVSGIAGFAVMRLAAGSLIAFLLTFPTAAAIGSPPEMALLVSLCGSLQAIAVGCLLPIFAANRLEGIAYSKLLSPLALVALVALADGFWRVIAAPFPTFHSGVLLAATSGSGIGTIVAALAVNLAWAALSIVALARTSGLHFQRGEGETE</sequence>
<feature type="transmembrane region" description="Helical" evidence="1">
    <location>
        <begin position="123"/>
        <end position="146"/>
    </location>
</feature>
<gene>
    <name evidence="2" type="ORF">EH32_03830</name>
</gene>
<feature type="transmembrane region" description="Helical" evidence="1">
    <location>
        <begin position="158"/>
        <end position="178"/>
    </location>
</feature>
<evidence type="ECO:0000313" key="2">
    <source>
        <dbReference type="EMBL" id="KEO89642.1"/>
    </source>
</evidence>
<keyword evidence="1" id="KW-1133">Transmembrane helix</keyword>
<keyword evidence="1" id="KW-0812">Transmembrane</keyword>
<feature type="transmembrane region" description="Helical" evidence="1">
    <location>
        <begin position="85"/>
        <end position="111"/>
    </location>
</feature>
<evidence type="ECO:0000313" key="3">
    <source>
        <dbReference type="Proteomes" id="UP000027866"/>
    </source>
</evidence>
<feature type="transmembrane region" description="Helical" evidence="1">
    <location>
        <begin position="198"/>
        <end position="221"/>
    </location>
</feature>
<proteinExistence type="predicted"/>
<keyword evidence="3" id="KW-1185">Reference proteome</keyword>
<organism evidence="2 3">
    <name type="scientific">Erythrobacter litoralis</name>
    <dbReference type="NCBI Taxonomy" id="39960"/>
    <lineage>
        <taxon>Bacteria</taxon>
        <taxon>Pseudomonadati</taxon>
        <taxon>Pseudomonadota</taxon>
        <taxon>Alphaproteobacteria</taxon>
        <taxon>Sphingomonadales</taxon>
        <taxon>Erythrobacteraceae</taxon>
        <taxon>Erythrobacter/Porphyrobacter group</taxon>
        <taxon>Erythrobacter</taxon>
    </lineage>
</organism>
<protein>
    <submittedName>
        <fullName evidence="2">Uncharacterized protein</fullName>
    </submittedName>
</protein>
<dbReference type="EMBL" id="JMIX01000014">
    <property type="protein sequence ID" value="KEO89642.1"/>
    <property type="molecule type" value="Genomic_DNA"/>
</dbReference>
<dbReference type="Proteomes" id="UP000027866">
    <property type="component" value="Unassembled WGS sequence"/>
</dbReference>
<name>A0A074MVN7_9SPHN</name>
<evidence type="ECO:0000256" key="1">
    <source>
        <dbReference type="SAM" id="Phobius"/>
    </source>
</evidence>